<feature type="region of interest" description="Disordered" evidence="1">
    <location>
        <begin position="181"/>
        <end position="206"/>
    </location>
</feature>
<proteinExistence type="predicted"/>
<keyword evidence="3" id="KW-1185">Reference proteome</keyword>
<dbReference type="EMBL" id="JH669185">
    <property type="protein sequence ID" value="KAG6464504.1"/>
    <property type="molecule type" value="Genomic_DNA"/>
</dbReference>
<feature type="region of interest" description="Disordered" evidence="1">
    <location>
        <begin position="915"/>
        <end position="966"/>
    </location>
</feature>
<evidence type="ECO:0000313" key="3">
    <source>
        <dbReference type="Proteomes" id="UP000791440"/>
    </source>
</evidence>
<gene>
    <name evidence="2" type="ORF">O3G_MSEX014569</name>
</gene>
<comment type="caution">
    <text evidence="2">The sequence shown here is derived from an EMBL/GenBank/DDBJ whole genome shotgun (WGS) entry which is preliminary data.</text>
</comment>
<evidence type="ECO:0000256" key="1">
    <source>
        <dbReference type="SAM" id="MobiDB-lite"/>
    </source>
</evidence>
<reference evidence="2" key="2">
    <citation type="submission" date="2020-12" db="EMBL/GenBank/DDBJ databases">
        <authorList>
            <person name="Kanost M."/>
        </authorList>
    </citation>
    <scope>NUCLEOTIDE SEQUENCE</scope>
</reference>
<feature type="compositionally biased region" description="Polar residues" evidence="1">
    <location>
        <begin position="978"/>
        <end position="991"/>
    </location>
</feature>
<feature type="region of interest" description="Disordered" evidence="1">
    <location>
        <begin position="978"/>
        <end position="1043"/>
    </location>
</feature>
<protein>
    <submittedName>
        <fullName evidence="2">Uncharacterized protein</fullName>
    </submittedName>
</protein>
<feature type="region of interest" description="Disordered" evidence="1">
    <location>
        <begin position="1066"/>
        <end position="1106"/>
    </location>
</feature>
<feature type="region of interest" description="Disordered" evidence="1">
    <location>
        <begin position="355"/>
        <end position="376"/>
    </location>
</feature>
<dbReference type="Proteomes" id="UP000791440">
    <property type="component" value="Unassembled WGS sequence"/>
</dbReference>
<reference evidence="2" key="1">
    <citation type="journal article" date="2016" name="Insect Biochem. Mol. Biol.">
        <title>Multifaceted biological insights from a draft genome sequence of the tobacco hornworm moth, Manduca sexta.</title>
        <authorList>
            <person name="Kanost M.R."/>
            <person name="Arrese E.L."/>
            <person name="Cao X."/>
            <person name="Chen Y.R."/>
            <person name="Chellapilla S."/>
            <person name="Goldsmith M.R."/>
            <person name="Grosse-Wilde E."/>
            <person name="Heckel D.G."/>
            <person name="Herndon N."/>
            <person name="Jiang H."/>
            <person name="Papanicolaou A."/>
            <person name="Qu J."/>
            <person name="Soulages J.L."/>
            <person name="Vogel H."/>
            <person name="Walters J."/>
            <person name="Waterhouse R.M."/>
            <person name="Ahn S.J."/>
            <person name="Almeida F.C."/>
            <person name="An C."/>
            <person name="Aqrawi P."/>
            <person name="Bretschneider A."/>
            <person name="Bryant W.B."/>
            <person name="Bucks S."/>
            <person name="Chao H."/>
            <person name="Chevignon G."/>
            <person name="Christen J.M."/>
            <person name="Clarke D.F."/>
            <person name="Dittmer N.T."/>
            <person name="Ferguson L.C.F."/>
            <person name="Garavelou S."/>
            <person name="Gordon K.H.J."/>
            <person name="Gunaratna R.T."/>
            <person name="Han Y."/>
            <person name="Hauser F."/>
            <person name="He Y."/>
            <person name="Heidel-Fischer H."/>
            <person name="Hirsh A."/>
            <person name="Hu Y."/>
            <person name="Jiang H."/>
            <person name="Kalra D."/>
            <person name="Klinner C."/>
            <person name="Konig C."/>
            <person name="Kovar C."/>
            <person name="Kroll A.R."/>
            <person name="Kuwar S.S."/>
            <person name="Lee S.L."/>
            <person name="Lehman R."/>
            <person name="Li K."/>
            <person name="Li Z."/>
            <person name="Liang H."/>
            <person name="Lovelace S."/>
            <person name="Lu Z."/>
            <person name="Mansfield J.H."/>
            <person name="McCulloch K.J."/>
            <person name="Mathew T."/>
            <person name="Morton B."/>
            <person name="Muzny D.M."/>
            <person name="Neunemann D."/>
            <person name="Ongeri F."/>
            <person name="Pauchet Y."/>
            <person name="Pu L.L."/>
            <person name="Pyrousis I."/>
            <person name="Rao X.J."/>
            <person name="Redding A."/>
            <person name="Roesel C."/>
            <person name="Sanchez-Gracia A."/>
            <person name="Schaack S."/>
            <person name="Shukla A."/>
            <person name="Tetreau G."/>
            <person name="Wang Y."/>
            <person name="Xiong G.H."/>
            <person name="Traut W."/>
            <person name="Walsh T.K."/>
            <person name="Worley K.C."/>
            <person name="Wu D."/>
            <person name="Wu W."/>
            <person name="Wu Y.Q."/>
            <person name="Zhang X."/>
            <person name="Zou Z."/>
            <person name="Zucker H."/>
            <person name="Briscoe A.D."/>
            <person name="Burmester T."/>
            <person name="Clem R.J."/>
            <person name="Feyereisen R."/>
            <person name="Grimmelikhuijzen C.J.P."/>
            <person name="Hamodrakas S.J."/>
            <person name="Hansson B.S."/>
            <person name="Huguet E."/>
            <person name="Jermiin L.S."/>
            <person name="Lan Q."/>
            <person name="Lehman H.K."/>
            <person name="Lorenzen M."/>
            <person name="Merzendorfer H."/>
            <person name="Michalopoulos I."/>
            <person name="Morton D.B."/>
            <person name="Muthukrishnan S."/>
            <person name="Oakeshott J.G."/>
            <person name="Palmer W."/>
            <person name="Park Y."/>
            <person name="Passarelli A.L."/>
            <person name="Rozas J."/>
            <person name="Schwartz L.M."/>
            <person name="Smith W."/>
            <person name="Southgate A."/>
            <person name="Vilcinskas A."/>
            <person name="Vogt R."/>
            <person name="Wang P."/>
            <person name="Werren J."/>
            <person name="Yu X.Q."/>
            <person name="Zhou J.J."/>
            <person name="Brown S.J."/>
            <person name="Scherer S.E."/>
            <person name="Richards S."/>
            <person name="Blissard G.W."/>
        </authorList>
    </citation>
    <scope>NUCLEOTIDE SEQUENCE</scope>
</reference>
<accession>A0A921ZVI5</accession>
<evidence type="ECO:0000313" key="2">
    <source>
        <dbReference type="EMBL" id="KAG6464504.1"/>
    </source>
</evidence>
<dbReference type="AlphaFoldDB" id="A0A921ZVI5"/>
<name>A0A921ZVI5_MANSE</name>
<feature type="region of interest" description="Disordered" evidence="1">
    <location>
        <begin position="218"/>
        <end position="250"/>
    </location>
</feature>
<sequence length="1177" mass="130582">MKSDGECNSDMKSAASGMKELFSGIPNPGLDVSQLVTENVPLNLKNLFKLRDVELIPPGQLIEKLKLGQSAFQIPSLIENMPKLSDLLKNGIKFDLNKNGKWSNAKNDDKSLEDASSSTNIQVIPRDKTFTTQILDALPSTSNINELKDNFDIRQENVRNKAKPLSIIPIKTEIIESIPNSFHPEDIDHPVIDNDLDQNEKNGEDDCDLMQRVSLEDIISNPREEDQSISDTDSQEEARSRVKSDFPSQDVGASNCLEMIHDEVVSLENRDEISPKDVPNSDMKPLATVKEEDQRRIGLNHEKSSSEFNQKVSPLSHSLKSVKESILRKIDESKRTSKLTKGDILRESTIDKNTAGSEINNVGEDCDTEPSENILSMSPKTLNIDEKKLKSSKGSSNTLQLEDLQKLSDSLLRKSLLREKAAPAIVNNDCSDEIESQTDDRSVEKPLSLKDSTVDTDTASTIPHITEIKNPSDFDLLPQNNERDAIDSPCTSSTNIENTPKSLRTGIDVNEMAVEASEPVLGAIYDPLQLFKNTNLGSTLFENIVVQPSSLFEGLRNPPSLDLGTVLNLPTLDDLRERLANVFGRNNKDTDEDIDCPNENPIMSAEPSTSNFISSLPRMPLQDLNLDIFQLKPPISEKSNTLSKIPGVNLKSFRTKVPVPNNLELKPLKLQSTVGNEGGLLGASLTFGRDSTGIPKLLETLGNPPQNLPSLNEMMTRMRTNVENLVNNPLDLSRSIDSVSRIDDITNSLKSNTENTIRTIQERMGSTLGRPNNLLSTSAGKPEDILERIVDAKEDMEAKLKGLHYDLNDRLTSIHENILDHTRLSPLNSLFEGSSLSRNAFHINQLTGAERLHTPATKRLKAENKKETLGKTANLKSKAPLDRKINSIASQRKFKMPAAASVPVPKTIEAPKLKSTLNKHLSTPEHDLKSRLGSSRIKPLHSENNNLSKLPTKHFQEKGVLGKHASSLKEKKVKVTFGSTTPRTISKSQQRSKSDFDDTPTENLRRPDSGFGRRLGKQRNDLNESPSEALPTRLLSPKTSESRNCIENVNSLEDIEEKASFVKSNRGSMRETVKEQDNLKTPKIDSTRSDTKRKLTNNSPTLPFPSLPKIDDNSFLSKVREAVKARLSSFDPKIIGGREAKTCSDMERSASENHNVVVGENMKENVSYKCKMVCTKS</sequence>
<feature type="compositionally biased region" description="Basic and acidic residues" evidence="1">
    <location>
        <begin position="183"/>
        <end position="204"/>
    </location>
</feature>
<organism evidence="2 3">
    <name type="scientific">Manduca sexta</name>
    <name type="common">Tobacco hawkmoth</name>
    <name type="synonym">Tobacco hornworm</name>
    <dbReference type="NCBI Taxonomy" id="7130"/>
    <lineage>
        <taxon>Eukaryota</taxon>
        <taxon>Metazoa</taxon>
        <taxon>Ecdysozoa</taxon>
        <taxon>Arthropoda</taxon>
        <taxon>Hexapoda</taxon>
        <taxon>Insecta</taxon>
        <taxon>Pterygota</taxon>
        <taxon>Neoptera</taxon>
        <taxon>Endopterygota</taxon>
        <taxon>Lepidoptera</taxon>
        <taxon>Glossata</taxon>
        <taxon>Ditrysia</taxon>
        <taxon>Bombycoidea</taxon>
        <taxon>Sphingidae</taxon>
        <taxon>Sphinginae</taxon>
        <taxon>Sphingini</taxon>
        <taxon>Manduca</taxon>
    </lineage>
</organism>
<feature type="compositionally biased region" description="Basic and acidic residues" evidence="1">
    <location>
        <begin position="1068"/>
        <end position="1093"/>
    </location>
</feature>